<feature type="signal peptide" evidence="9">
    <location>
        <begin position="1"/>
        <end position="20"/>
    </location>
</feature>
<dbReference type="EMBL" id="AZGY01000003">
    <property type="protein sequence ID" value="KZZ99468.1"/>
    <property type="molecule type" value="Genomic_DNA"/>
</dbReference>
<dbReference type="PANTHER" id="PTHR43806">
    <property type="entry name" value="PEPTIDASE S8"/>
    <property type="match status" value="1"/>
</dbReference>
<feature type="domain" description="Peptidase S8/S53" evidence="10">
    <location>
        <begin position="179"/>
        <end position="595"/>
    </location>
</feature>
<evidence type="ECO:0000256" key="8">
    <source>
        <dbReference type="SAM" id="MobiDB-lite"/>
    </source>
</evidence>
<evidence type="ECO:0000256" key="6">
    <source>
        <dbReference type="PIRSR" id="PIRSR615500-1"/>
    </source>
</evidence>
<feature type="compositionally biased region" description="Low complexity" evidence="8">
    <location>
        <begin position="974"/>
        <end position="985"/>
    </location>
</feature>
<evidence type="ECO:0000256" key="9">
    <source>
        <dbReference type="SAM" id="SignalP"/>
    </source>
</evidence>
<dbReference type="InterPro" id="IPR050131">
    <property type="entry name" value="Peptidase_S8_subtilisin-like"/>
</dbReference>
<dbReference type="Proteomes" id="UP000078544">
    <property type="component" value="Unassembled WGS sequence"/>
</dbReference>
<gene>
    <name evidence="12" type="ORF">AAL_02040</name>
</gene>
<reference evidence="12 13" key="1">
    <citation type="journal article" date="2016" name="Genome Biol. Evol.">
        <title>Divergent and convergent evolution of fungal pathogenicity.</title>
        <authorList>
            <person name="Shang Y."/>
            <person name="Xiao G."/>
            <person name="Zheng P."/>
            <person name="Cen K."/>
            <person name="Zhan S."/>
            <person name="Wang C."/>
        </authorList>
    </citation>
    <scope>NUCLEOTIDE SEQUENCE [LARGE SCALE GENOMIC DNA]</scope>
    <source>
        <strain evidence="12 13">RCEF 2490</strain>
    </source>
</reference>
<feature type="active site" description="Charge relay system" evidence="6 7">
    <location>
        <position position="562"/>
    </location>
</feature>
<comment type="similarity">
    <text evidence="1 7">Belongs to the peptidase S8 family.</text>
</comment>
<keyword evidence="5 7" id="KW-0720">Serine protease</keyword>
<evidence type="ECO:0000256" key="5">
    <source>
        <dbReference type="ARBA" id="ARBA00022825"/>
    </source>
</evidence>
<feature type="region of interest" description="Disordered" evidence="8">
    <location>
        <begin position="108"/>
        <end position="148"/>
    </location>
</feature>
<name>A0A168F4J4_9HYPO</name>
<feature type="region of interest" description="Disordered" evidence="8">
    <location>
        <begin position="829"/>
        <end position="850"/>
    </location>
</feature>
<comment type="caution">
    <text evidence="12">The sequence shown here is derived from an EMBL/GenBank/DDBJ whole genome shotgun (WGS) entry which is preliminary data.</text>
</comment>
<dbReference type="STRING" id="1081109.A0A168F4J4"/>
<proteinExistence type="inferred from homology"/>
<keyword evidence="4 7" id="KW-0378">Hydrolase</keyword>
<dbReference type="GO" id="GO:0016020">
    <property type="term" value="C:membrane"/>
    <property type="evidence" value="ECO:0007669"/>
    <property type="project" value="InterPro"/>
</dbReference>
<feature type="chain" id="PRO_5007896782" evidence="9">
    <location>
        <begin position="21"/>
        <end position="1044"/>
    </location>
</feature>
<dbReference type="SUPFAM" id="SSF52743">
    <property type="entry name" value="Subtilisin-like"/>
    <property type="match status" value="1"/>
</dbReference>
<dbReference type="PROSITE" id="PS51892">
    <property type="entry name" value="SUBTILASE"/>
    <property type="match status" value="1"/>
</dbReference>
<evidence type="ECO:0000256" key="1">
    <source>
        <dbReference type="ARBA" id="ARBA00011073"/>
    </source>
</evidence>
<dbReference type="InterPro" id="IPR023828">
    <property type="entry name" value="Peptidase_S8_Ser-AS"/>
</dbReference>
<dbReference type="InterPro" id="IPR010435">
    <property type="entry name" value="C5a/SBT2-like_Fn3"/>
</dbReference>
<feature type="active site" description="Charge relay system" evidence="6 7">
    <location>
        <position position="229"/>
    </location>
</feature>
<keyword evidence="2 7" id="KW-0645">Protease</keyword>
<evidence type="ECO:0000313" key="13">
    <source>
        <dbReference type="Proteomes" id="UP000078544"/>
    </source>
</evidence>
<dbReference type="GO" id="GO:0004252">
    <property type="term" value="F:serine-type endopeptidase activity"/>
    <property type="evidence" value="ECO:0007669"/>
    <property type="project" value="UniProtKB-UniRule"/>
</dbReference>
<dbReference type="InterPro" id="IPR015500">
    <property type="entry name" value="Peptidase_S8_subtilisin-rel"/>
</dbReference>
<dbReference type="GO" id="GO:0006508">
    <property type="term" value="P:proteolysis"/>
    <property type="evidence" value="ECO:0007669"/>
    <property type="project" value="UniProtKB-KW"/>
</dbReference>
<evidence type="ECO:0000256" key="4">
    <source>
        <dbReference type="ARBA" id="ARBA00022801"/>
    </source>
</evidence>
<dbReference type="PANTHER" id="PTHR43806:SF66">
    <property type="entry name" value="SERIN ENDOPEPTIDASE"/>
    <property type="match status" value="1"/>
</dbReference>
<feature type="active site" description="Charge relay system" evidence="6 7">
    <location>
        <position position="188"/>
    </location>
</feature>
<feature type="compositionally biased region" description="Low complexity" evidence="8">
    <location>
        <begin position="829"/>
        <end position="840"/>
    </location>
</feature>
<dbReference type="PROSITE" id="PS00138">
    <property type="entry name" value="SUBTILASE_SER"/>
    <property type="match status" value="1"/>
</dbReference>
<dbReference type="OrthoDB" id="10256524at2759"/>
<dbReference type="PRINTS" id="PR00723">
    <property type="entry name" value="SUBTILISIN"/>
</dbReference>
<organism evidence="12 13">
    <name type="scientific">Moelleriella libera RCEF 2490</name>
    <dbReference type="NCBI Taxonomy" id="1081109"/>
    <lineage>
        <taxon>Eukaryota</taxon>
        <taxon>Fungi</taxon>
        <taxon>Dikarya</taxon>
        <taxon>Ascomycota</taxon>
        <taxon>Pezizomycotina</taxon>
        <taxon>Sordariomycetes</taxon>
        <taxon>Hypocreomycetidae</taxon>
        <taxon>Hypocreales</taxon>
        <taxon>Clavicipitaceae</taxon>
        <taxon>Moelleriella</taxon>
    </lineage>
</organism>
<sequence length="1044" mass="110160">MVRPSWSALAAGVLFGAAMAQSAADAAAGAPVENVVLEGAVMLECESSQACDAIEKVVVEKGARVRRSFKSDILNGLSLQLPQDPNKKDAVDVLLAEAKGITNKHAVHQTKLVLPTKPPTTPEGGANQPAGKKPEKSAEASDGQKETPAIVRRGLSQLTGRWNHVMSQVDKLHKEGITGQGINIAVIDTGINYKLPVFGGCFGQGCRVAFGENFSGHGDKKDVSDCVGHGTEVAAVAAGYDKAKNFVGAAPNATIMAYKVIHCDANILEEDNLVAAWLQAKADGAKIIISSSGFSGRSWAHTLAATTVSRIAASGIPCVNGIGNALGDGLFNTLSPSSGHGVTSVTSVGHEEGNDETGSYSLGDGSAPIEFSFFKGRNNWQGKDWQLHDLDGEFGEGPDFDPAKPGHDTKNGNEPCIKRVGFKGDNIQKDLVGKMVLIRLKPETPDCPASDREANAVYRGATGIIYWEDKPAGAPRSGFASVQVTAATDAKTGRNMAKVIASGKNVTVRWVGTAQSGPVKVASLSALGPTWDLNIKPEIAAPGEYVPAISKEGEDSTVWGTSFAGPLVAGIFALVAENRKVFDAKALNGILISTADPIMKYESGKLRSVVQQGGGVVKAWDAAHATTLIEPATLPFNDTDHRVKSFNLIIKNTAKKEVTYQLSNLAASTLYTLDEGAVVPRMGVADEAQADMTFSKTSLTVGAGQSATVQVSATDPKGLNPKRLPLWSGWVKIQGSDGKNLTVPYLGLGGSLRSATVLDPNPQKKYSSSWPAKSNFIFPDPSNGQKPGPSGGIKEPQGAQRKDGINYAFDLALGSPEVRVDIVPLDVCSSPSSSSSSSSPARVGPPSKRATANAKASAADLTQACVPSSLLTDFNGIKTMGQAPGFPQHWASRHNINDWSLKWTNATWQGTFAPGKYAPPGRYKFVVQALAIMGDAKNKDHWQKQESPEFSIAYAHNIGNGEKQPGTEADKKQPQQPQQPQQQPAEPKKEQPTQDNKAKPDPKLAETGKNPVESKPKQPAQTNNRAVPAKKKQSPAGDGVVFPQ</sequence>
<evidence type="ECO:0000256" key="2">
    <source>
        <dbReference type="ARBA" id="ARBA00022670"/>
    </source>
</evidence>
<feature type="region of interest" description="Disordered" evidence="8">
    <location>
        <begin position="958"/>
        <end position="1044"/>
    </location>
</feature>
<feature type="compositionally biased region" description="Basic and acidic residues" evidence="8">
    <location>
        <begin position="986"/>
        <end position="1016"/>
    </location>
</feature>
<evidence type="ECO:0000256" key="3">
    <source>
        <dbReference type="ARBA" id="ARBA00022729"/>
    </source>
</evidence>
<dbReference type="InterPro" id="IPR036852">
    <property type="entry name" value="Peptidase_S8/S53_dom_sf"/>
</dbReference>
<protein>
    <submittedName>
        <fullName evidence="12">Subtilisin-like serine protease PR1C</fullName>
    </submittedName>
</protein>
<feature type="region of interest" description="Disordered" evidence="8">
    <location>
        <begin position="758"/>
        <end position="799"/>
    </location>
</feature>
<keyword evidence="13" id="KW-1185">Reference proteome</keyword>
<feature type="compositionally biased region" description="Basic and acidic residues" evidence="8">
    <location>
        <begin position="132"/>
        <end position="145"/>
    </location>
</feature>
<dbReference type="Gene3D" id="2.60.40.1710">
    <property type="entry name" value="Subtilisin-like superfamily"/>
    <property type="match status" value="1"/>
</dbReference>
<dbReference type="AlphaFoldDB" id="A0A168F4J4"/>
<dbReference type="Pfam" id="PF06280">
    <property type="entry name" value="fn3_5"/>
    <property type="match status" value="1"/>
</dbReference>
<dbReference type="Pfam" id="PF00082">
    <property type="entry name" value="Peptidase_S8"/>
    <property type="match status" value="1"/>
</dbReference>
<dbReference type="Gene3D" id="3.40.50.200">
    <property type="entry name" value="Peptidase S8/S53 domain"/>
    <property type="match status" value="2"/>
</dbReference>
<evidence type="ECO:0000256" key="7">
    <source>
        <dbReference type="PROSITE-ProRule" id="PRU01240"/>
    </source>
</evidence>
<feature type="region of interest" description="Disordered" evidence="8">
    <location>
        <begin position="341"/>
        <end position="361"/>
    </location>
</feature>
<evidence type="ECO:0000259" key="11">
    <source>
        <dbReference type="Pfam" id="PF06280"/>
    </source>
</evidence>
<accession>A0A168F4J4</accession>
<keyword evidence="3 9" id="KW-0732">Signal</keyword>
<feature type="domain" description="C5a peptidase/Subtilisin-like protease SBT2-like Fn3-like" evidence="11">
    <location>
        <begin position="636"/>
        <end position="746"/>
    </location>
</feature>
<evidence type="ECO:0000313" key="12">
    <source>
        <dbReference type="EMBL" id="KZZ99468.1"/>
    </source>
</evidence>
<evidence type="ECO:0000259" key="10">
    <source>
        <dbReference type="Pfam" id="PF00082"/>
    </source>
</evidence>
<dbReference type="InterPro" id="IPR000209">
    <property type="entry name" value="Peptidase_S8/S53_dom"/>
</dbReference>